<name>A0ABR7MI36_9BACT</name>
<reference evidence="2 3" key="1">
    <citation type="submission" date="2020-08" db="EMBL/GenBank/DDBJ databases">
        <title>Hymenobacter sp.</title>
        <authorList>
            <person name="Kim M.K."/>
        </authorList>
    </citation>
    <scope>NUCLEOTIDE SEQUENCE [LARGE SCALE GENOMIC DNA]</scope>
    <source>
        <strain evidence="2 3">BT507</strain>
    </source>
</reference>
<dbReference type="Proteomes" id="UP000622017">
    <property type="component" value="Unassembled WGS sequence"/>
</dbReference>
<keyword evidence="3" id="KW-1185">Reference proteome</keyword>
<evidence type="ECO:0008006" key="4">
    <source>
        <dbReference type="Google" id="ProtNLM"/>
    </source>
</evidence>
<evidence type="ECO:0000313" key="2">
    <source>
        <dbReference type="EMBL" id="MBC6610228.1"/>
    </source>
</evidence>
<proteinExistence type="predicted"/>
<protein>
    <recommendedName>
        <fullName evidence="4">YtxH domain-containing protein</fullName>
    </recommendedName>
</protein>
<organism evidence="2 3">
    <name type="scientific">Hymenobacter citatus</name>
    <dbReference type="NCBI Taxonomy" id="2763506"/>
    <lineage>
        <taxon>Bacteria</taxon>
        <taxon>Pseudomonadati</taxon>
        <taxon>Bacteroidota</taxon>
        <taxon>Cytophagia</taxon>
        <taxon>Cytophagales</taxon>
        <taxon>Hymenobacteraceae</taxon>
        <taxon>Hymenobacter</taxon>
    </lineage>
</organism>
<dbReference type="RefSeq" id="WP_187318538.1">
    <property type="nucleotide sequence ID" value="NZ_JACSCY010000003.1"/>
</dbReference>
<dbReference type="EMBL" id="JACSCY010000003">
    <property type="protein sequence ID" value="MBC6610228.1"/>
    <property type="molecule type" value="Genomic_DNA"/>
</dbReference>
<evidence type="ECO:0000256" key="1">
    <source>
        <dbReference type="SAM" id="MobiDB-lite"/>
    </source>
</evidence>
<gene>
    <name evidence="2" type="ORF">H8B15_04820</name>
</gene>
<sequence length="163" mass="17171">MANKTRNQQSTRTTSSASTSGISAGVVSTGASSHTDPGSYRNDDSNPAQDLDLSPTPAPRSRGSWIEGVNQLPQQVKEWSSKAVDQVSGLSTTQKVVGGALLLGGIGWLSWRAKNSGVDADESSYDAVTSARPWGSTNRTEIDPQFQPVTSYRNGLAGDTVVE</sequence>
<feature type="region of interest" description="Disordered" evidence="1">
    <location>
        <begin position="1"/>
        <end position="65"/>
    </location>
</feature>
<comment type="caution">
    <text evidence="2">The sequence shown here is derived from an EMBL/GenBank/DDBJ whole genome shotgun (WGS) entry which is preliminary data.</text>
</comment>
<feature type="compositionally biased region" description="Low complexity" evidence="1">
    <location>
        <begin position="10"/>
        <end position="33"/>
    </location>
</feature>
<accession>A0ABR7MI36</accession>
<evidence type="ECO:0000313" key="3">
    <source>
        <dbReference type="Proteomes" id="UP000622017"/>
    </source>
</evidence>